<evidence type="ECO:0000259" key="1">
    <source>
        <dbReference type="PROSITE" id="PS51186"/>
    </source>
</evidence>
<reference evidence="3" key="1">
    <citation type="journal article" date="2019" name="Int. J. Syst. Evol. Microbiol.">
        <title>The Global Catalogue of Microorganisms (GCM) 10K type strain sequencing project: providing services to taxonomists for standard genome sequencing and annotation.</title>
        <authorList>
            <consortium name="The Broad Institute Genomics Platform"/>
            <consortium name="The Broad Institute Genome Sequencing Center for Infectious Disease"/>
            <person name="Wu L."/>
            <person name="Ma J."/>
        </authorList>
    </citation>
    <scope>NUCLEOTIDE SEQUENCE [LARGE SCALE GENOMIC DNA]</scope>
    <source>
        <strain evidence="3">JCM 17926</strain>
    </source>
</reference>
<dbReference type="PROSITE" id="PS51186">
    <property type="entry name" value="GNAT"/>
    <property type="match status" value="1"/>
</dbReference>
<protein>
    <recommendedName>
        <fullName evidence="1">N-acetyltransferase domain-containing protein</fullName>
    </recommendedName>
</protein>
<evidence type="ECO:0000313" key="3">
    <source>
        <dbReference type="Proteomes" id="UP001500552"/>
    </source>
</evidence>
<sequence>MHFQAQGIPYTPYPMIRPYIPADKEKVLGLLRLNTPLYFHSSEEPDLLAYLAQDAEHYYVVEEAGEIIGSGGFNLFPEQKTARISWDIIHPAHHGKGIGKQLTLYRINEIRRNHPVELIIVRTTQLVYRFYEKLGFELVKTEKDFWAKGFDLYQLHKPV</sequence>
<dbReference type="Gene3D" id="3.40.630.30">
    <property type="match status" value="1"/>
</dbReference>
<dbReference type="Pfam" id="PF00583">
    <property type="entry name" value="Acetyltransf_1"/>
    <property type="match status" value="1"/>
</dbReference>
<keyword evidence="3" id="KW-1185">Reference proteome</keyword>
<proteinExistence type="predicted"/>
<dbReference type="InterPro" id="IPR000182">
    <property type="entry name" value="GNAT_dom"/>
</dbReference>
<name>A0ABP8L4T2_9BACT</name>
<feature type="domain" description="N-acetyltransferase" evidence="1">
    <location>
        <begin position="14"/>
        <end position="159"/>
    </location>
</feature>
<organism evidence="2 3">
    <name type="scientific">Pontibacter saemangeumensis</name>
    <dbReference type="NCBI Taxonomy" id="1084525"/>
    <lineage>
        <taxon>Bacteria</taxon>
        <taxon>Pseudomonadati</taxon>
        <taxon>Bacteroidota</taxon>
        <taxon>Cytophagia</taxon>
        <taxon>Cytophagales</taxon>
        <taxon>Hymenobacteraceae</taxon>
        <taxon>Pontibacter</taxon>
    </lineage>
</organism>
<comment type="caution">
    <text evidence="2">The sequence shown here is derived from an EMBL/GenBank/DDBJ whole genome shotgun (WGS) entry which is preliminary data.</text>
</comment>
<dbReference type="CDD" id="cd04301">
    <property type="entry name" value="NAT_SF"/>
    <property type="match status" value="1"/>
</dbReference>
<dbReference type="InterPro" id="IPR016181">
    <property type="entry name" value="Acyl_CoA_acyltransferase"/>
</dbReference>
<gene>
    <name evidence="2" type="ORF">GCM10023188_00790</name>
</gene>
<dbReference type="SUPFAM" id="SSF55729">
    <property type="entry name" value="Acyl-CoA N-acyltransferases (Nat)"/>
    <property type="match status" value="1"/>
</dbReference>
<dbReference type="EMBL" id="BAABHC010000001">
    <property type="protein sequence ID" value="GAA4422786.1"/>
    <property type="molecule type" value="Genomic_DNA"/>
</dbReference>
<evidence type="ECO:0000313" key="2">
    <source>
        <dbReference type="EMBL" id="GAA4422786.1"/>
    </source>
</evidence>
<accession>A0ABP8L4T2</accession>
<dbReference type="Proteomes" id="UP001500552">
    <property type="component" value="Unassembled WGS sequence"/>
</dbReference>